<feature type="transmembrane region" description="Helical" evidence="5">
    <location>
        <begin position="331"/>
        <end position="349"/>
    </location>
</feature>
<dbReference type="InParanoid" id="I2GYC5"/>
<sequence>MISTTTQASQRHTLHTNLFDSSLYQVSEPPKGVFKPSRLQYNSKPRPNIKSNRELLNDYIIKLKSKISSLLSDDMKKYMPDLDLDVTVLCLFWYVLSSISSNLTKAVLRRFPHPVALTELQFLLSASLCVSFVTLINYIQKPQIRTTKIAKALMNFPDGILPTYLNGDFKAQVIGKFLSPYKLIILTTFPMGIFQFVGHIASHNATAVIPVSLVQSVKALSPLMTVLYYKVLENKVYNPMTYYTLLLLVLGVIVTCFSTSSKKASKISVSSSSKFSGLVYAFVAMIIFVSQNIFAKNILSVKQSKSILPSGKKNETHSDDKSISPTHLDKITILFYCSCMGFLMTLPLFLTSELTCERSIFHDLTGRVFILIVSHALSHFIQALLAFQLIGMLSSVNYSVANIMKRIVIISVSLVWESKLNVMQIIGLSLTMCGLYGYDRWGVQRKNSHTHDI</sequence>
<dbReference type="InterPro" id="IPR050186">
    <property type="entry name" value="TPT_transporter"/>
</dbReference>
<reference evidence="7 8" key="1">
    <citation type="journal article" date="2011" name="Proc. Natl. Acad. Sci. U.S.A.">
        <title>Evolutionary erosion of yeast sex chromosomes by mating-type switching accidents.</title>
        <authorList>
            <person name="Gordon J.L."/>
            <person name="Armisen D."/>
            <person name="Proux-Wera E."/>
            <person name="Oheigeartaigh S.S."/>
            <person name="Byrne K.P."/>
            <person name="Wolfe K.H."/>
        </authorList>
    </citation>
    <scope>NUCLEOTIDE SEQUENCE [LARGE SCALE GENOMIC DNA]</scope>
    <source>
        <strain evidence="8">ATCC 34711 / CBS 6284 / DSM 70876 / NBRC 10599 / NRRL Y-10934 / UCD 77-7</strain>
    </source>
</reference>
<feature type="transmembrane region" description="Helical" evidence="5">
    <location>
        <begin position="422"/>
        <end position="438"/>
    </location>
</feature>
<dbReference type="eggNOG" id="KOG1441">
    <property type="taxonomic scope" value="Eukaryota"/>
</dbReference>
<dbReference type="PANTHER" id="PTHR11132">
    <property type="entry name" value="SOLUTE CARRIER FAMILY 35"/>
    <property type="match status" value="1"/>
</dbReference>
<dbReference type="GO" id="GO:0005783">
    <property type="term" value="C:endoplasmic reticulum"/>
    <property type="evidence" value="ECO:0007669"/>
    <property type="project" value="EnsemblFungi"/>
</dbReference>
<organism evidence="7 8">
    <name type="scientific">Henningerozyma blattae (strain ATCC 34711 / CBS 6284 / DSM 70876 / NBRC 10599 / NRRL Y-10934 / UCD 77-7)</name>
    <name type="common">Yeast</name>
    <name type="synonym">Tetrapisispora blattae</name>
    <dbReference type="NCBI Taxonomy" id="1071380"/>
    <lineage>
        <taxon>Eukaryota</taxon>
        <taxon>Fungi</taxon>
        <taxon>Dikarya</taxon>
        <taxon>Ascomycota</taxon>
        <taxon>Saccharomycotina</taxon>
        <taxon>Saccharomycetes</taxon>
        <taxon>Saccharomycetales</taxon>
        <taxon>Saccharomycetaceae</taxon>
        <taxon>Henningerozyma</taxon>
    </lineage>
</organism>
<dbReference type="RefSeq" id="XP_004178646.1">
    <property type="nucleotide sequence ID" value="XM_004178598.1"/>
</dbReference>
<keyword evidence="2 5" id="KW-0812">Transmembrane</keyword>
<feature type="transmembrane region" description="Helical" evidence="5">
    <location>
        <begin position="120"/>
        <end position="139"/>
    </location>
</feature>
<dbReference type="Pfam" id="PF03151">
    <property type="entry name" value="TPT"/>
    <property type="match status" value="1"/>
</dbReference>
<protein>
    <recommendedName>
        <fullName evidence="6">Sugar phosphate transporter domain-containing protein</fullName>
    </recommendedName>
</protein>
<keyword evidence="3 5" id="KW-1133">Transmembrane helix</keyword>
<comment type="subcellular location">
    <subcellularLocation>
        <location evidence="1">Membrane</location>
        <topology evidence="1">Multi-pass membrane protein</topology>
    </subcellularLocation>
</comment>
<feature type="transmembrane region" description="Helical" evidence="5">
    <location>
        <begin position="183"/>
        <end position="201"/>
    </location>
</feature>
<name>I2GYC5_HENB6</name>
<evidence type="ECO:0000256" key="5">
    <source>
        <dbReference type="SAM" id="Phobius"/>
    </source>
</evidence>
<proteinExistence type="predicted"/>
<feature type="transmembrane region" description="Helical" evidence="5">
    <location>
        <begin position="207"/>
        <end position="229"/>
    </location>
</feature>
<dbReference type="GO" id="GO:0016020">
    <property type="term" value="C:membrane"/>
    <property type="evidence" value="ECO:0007669"/>
    <property type="project" value="UniProtKB-SubCell"/>
</dbReference>
<dbReference type="Proteomes" id="UP000002866">
    <property type="component" value="Chromosome 2"/>
</dbReference>
<feature type="transmembrane region" description="Helical" evidence="5">
    <location>
        <begin position="275"/>
        <end position="295"/>
    </location>
</feature>
<evidence type="ECO:0000256" key="1">
    <source>
        <dbReference type="ARBA" id="ARBA00004141"/>
    </source>
</evidence>
<dbReference type="EMBL" id="HE806317">
    <property type="protein sequence ID" value="CCH59127.1"/>
    <property type="molecule type" value="Genomic_DNA"/>
</dbReference>
<evidence type="ECO:0000256" key="3">
    <source>
        <dbReference type="ARBA" id="ARBA00022989"/>
    </source>
</evidence>
<evidence type="ECO:0000313" key="8">
    <source>
        <dbReference type="Proteomes" id="UP000002866"/>
    </source>
</evidence>
<dbReference type="FunCoup" id="I2GYC5">
    <property type="interactions" value="590"/>
</dbReference>
<evidence type="ECO:0000256" key="2">
    <source>
        <dbReference type="ARBA" id="ARBA00022692"/>
    </source>
</evidence>
<keyword evidence="4 5" id="KW-0472">Membrane</keyword>
<feature type="transmembrane region" description="Helical" evidence="5">
    <location>
        <begin position="241"/>
        <end position="260"/>
    </location>
</feature>
<dbReference type="OrthoDB" id="1588579at2759"/>
<dbReference type="InterPro" id="IPR004853">
    <property type="entry name" value="Sugar_P_trans_dom"/>
</dbReference>
<dbReference type="AlphaFoldDB" id="I2GYC5"/>
<dbReference type="HOGENOM" id="CLU_019048_4_1_1"/>
<dbReference type="KEGG" id="tbl:TBLA_0B02850"/>
<feature type="transmembrane region" description="Helical" evidence="5">
    <location>
        <begin position="396"/>
        <end position="416"/>
    </location>
</feature>
<evidence type="ECO:0000313" key="7">
    <source>
        <dbReference type="EMBL" id="CCH59127.1"/>
    </source>
</evidence>
<feature type="transmembrane region" description="Helical" evidence="5">
    <location>
        <begin position="369"/>
        <end position="389"/>
    </location>
</feature>
<accession>I2GYC5</accession>
<dbReference type="GeneID" id="14493914"/>
<gene>
    <name evidence="7" type="primary">TBLA0B02850</name>
    <name evidence="7" type="ORF">TBLA_0B02850</name>
</gene>
<dbReference type="GO" id="GO:0006888">
    <property type="term" value="P:endoplasmic reticulum to Golgi vesicle-mediated transport"/>
    <property type="evidence" value="ECO:0007669"/>
    <property type="project" value="EnsemblFungi"/>
</dbReference>
<keyword evidence="8" id="KW-1185">Reference proteome</keyword>
<evidence type="ECO:0000256" key="4">
    <source>
        <dbReference type="ARBA" id="ARBA00023136"/>
    </source>
</evidence>
<dbReference type="OMA" id="SYPLAVW"/>
<evidence type="ECO:0000259" key="6">
    <source>
        <dbReference type="Pfam" id="PF03151"/>
    </source>
</evidence>
<feature type="domain" description="Sugar phosphate transporter" evidence="6">
    <location>
        <begin position="85"/>
        <end position="438"/>
    </location>
</feature>